<dbReference type="InterPro" id="IPR050061">
    <property type="entry name" value="MurCDEF_pg_biosynth"/>
</dbReference>
<proteinExistence type="predicted"/>
<dbReference type="GO" id="GO:0016881">
    <property type="term" value="F:acid-amino acid ligase activity"/>
    <property type="evidence" value="ECO:0007669"/>
    <property type="project" value="InterPro"/>
</dbReference>
<dbReference type="InterPro" id="IPR036565">
    <property type="entry name" value="Mur-like_cat_sf"/>
</dbReference>
<dbReference type="AlphaFoldDB" id="A0A382LPR2"/>
<dbReference type="SUPFAM" id="SSF51984">
    <property type="entry name" value="MurCD N-terminal domain"/>
    <property type="match status" value="1"/>
</dbReference>
<dbReference type="SUPFAM" id="SSF53623">
    <property type="entry name" value="MurD-like peptide ligases, catalytic domain"/>
    <property type="match status" value="1"/>
</dbReference>
<gene>
    <name evidence="3" type="ORF">METZ01_LOCUS290609</name>
</gene>
<name>A0A382LPR2_9ZZZZ</name>
<feature type="domain" description="Mur ligase N-terminal catalytic" evidence="1">
    <location>
        <begin position="1"/>
        <end position="86"/>
    </location>
</feature>
<feature type="domain" description="Mur ligase central" evidence="2">
    <location>
        <begin position="94"/>
        <end position="231"/>
    </location>
</feature>
<dbReference type="InterPro" id="IPR000713">
    <property type="entry name" value="Mur_ligase_N"/>
</dbReference>
<dbReference type="EMBL" id="UINC01087947">
    <property type="protein sequence ID" value="SVC37755.1"/>
    <property type="molecule type" value="Genomic_DNA"/>
</dbReference>
<sequence length="234" mass="25303">MSGMAELLHKLGFIISGSDMNSSDRTKDLNNLGIIINEGHSQKNINGADVVVYSSAVKLNNPEIIAAENSHIPVIRRAEMLAELLKVKPISIAIGGTHGKTTTCSMLGTILSEAETNPTLVIGGIVNKFQTNAISGNGDVIVVEADEFDRSFLTLQPTMSLITNLDLEHLDCYENLEDLQEAFIQFANSVPFYGKVGICIDNNNATAIIPKIKRPIVTFGLHKDAEIMASHVKS</sequence>
<dbReference type="Gene3D" id="3.40.1190.10">
    <property type="entry name" value="Mur-like, catalytic domain"/>
    <property type="match status" value="1"/>
</dbReference>
<evidence type="ECO:0000313" key="3">
    <source>
        <dbReference type="EMBL" id="SVC37755.1"/>
    </source>
</evidence>
<protein>
    <recommendedName>
        <fullName evidence="4">UDP-N-acetylmuramate--L-alanine ligase</fullName>
    </recommendedName>
</protein>
<organism evidence="3">
    <name type="scientific">marine metagenome</name>
    <dbReference type="NCBI Taxonomy" id="408172"/>
    <lineage>
        <taxon>unclassified sequences</taxon>
        <taxon>metagenomes</taxon>
        <taxon>ecological metagenomes</taxon>
    </lineage>
</organism>
<reference evidence="3" key="1">
    <citation type="submission" date="2018-05" db="EMBL/GenBank/DDBJ databases">
        <authorList>
            <person name="Lanie J.A."/>
            <person name="Ng W.-L."/>
            <person name="Kazmierczak K.M."/>
            <person name="Andrzejewski T.M."/>
            <person name="Davidsen T.M."/>
            <person name="Wayne K.J."/>
            <person name="Tettelin H."/>
            <person name="Glass J.I."/>
            <person name="Rusch D."/>
            <person name="Podicherti R."/>
            <person name="Tsui H.-C.T."/>
            <person name="Winkler M.E."/>
        </authorList>
    </citation>
    <scope>NUCLEOTIDE SEQUENCE</scope>
</reference>
<dbReference type="PANTHER" id="PTHR43445:SF3">
    <property type="entry name" value="UDP-N-ACETYLMURAMATE--L-ALANINE LIGASE"/>
    <property type="match status" value="1"/>
</dbReference>
<evidence type="ECO:0000259" key="2">
    <source>
        <dbReference type="Pfam" id="PF08245"/>
    </source>
</evidence>
<dbReference type="InterPro" id="IPR013221">
    <property type="entry name" value="Mur_ligase_cen"/>
</dbReference>
<accession>A0A382LPR2</accession>
<dbReference type="GO" id="GO:0005524">
    <property type="term" value="F:ATP binding"/>
    <property type="evidence" value="ECO:0007669"/>
    <property type="project" value="InterPro"/>
</dbReference>
<dbReference type="Gene3D" id="3.40.50.720">
    <property type="entry name" value="NAD(P)-binding Rossmann-like Domain"/>
    <property type="match status" value="1"/>
</dbReference>
<dbReference type="Pfam" id="PF08245">
    <property type="entry name" value="Mur_ligase_M"/>
    <property type="match status" value="1"/>
</dbReference>
<feature type="non-terminal residue" evidence="3">
    <location>
        <position position="234"/>
    </location>
</feature>
<evidence type="ECO:0000259" key="1">
    <source>
        <dbReference type="Pfam" id="PF01225"/>
    </source>
</evidence>
<dbReference type="PANTHER" id="PTHR43445">
    <property type="entry name" value="UDP-N-ACETYLMURAMATE--L-ALANINE LIGASE-RELATED"/>
    <property type="match status" value="1"/>
</dbReference>
<dbReference type="Pfam" id="PF01225">
    <property type="entry name" value="Mur_ligase"/>
    <property type="match status" value="1"/>
</dbReference>
<evidence type="ECO:0008006" key="4">
    <source>
        <dbReference type="Google" id="ProtNLM"/>
    </source>
</evidence>